<comment type="caution">
    <text evidence="4">The sequence shown here is derived from an EMBL/GenBank/DDBJ whole genome shotgun (WGS) entry which is preliminary data.</text>
</comment>
<feature type="domain" description="HTH cro/C1-type" evidence="3">
    <location>
        <begin position="22"/>
        <end position="77"/>
    </location>
</feature>
<dbReference type="PANTHER" id="PTHR19879">
    <property type="entry name" value="TRANSCRIPTION INITIATION FACTOR TFIID"/>
    <property type="match status" value="1"/>
</dbReference>
<dbReference type="InterPro" id="IPR027417">
    <property type="entry name" value="P-loop_NTPase"/>
</dbReference>
<feature type="region of interest" description="Disordered" evidence="2">
    <location>
        <begin position="650"/>
        <end position="683"/>
    </location>
</feature>
<protein>
    <submittedName>
        <fullName evidence="4">Helix-turn-helix domain-containing protein</fullName>
    </submittedName>
</protein>
<dbReference type="InterPro" id="IPR015943">
    <property type="entry name" value="WD40/YVTN_repeat-like_dom_sf"/>
</dbReference>
<dbReference type="PROSITE" id="PS50294">
    <property type="entry name" value="WD_REPEATS_REGION"/>
    <property type="match status" value="1"/>
</dbReference>
<dbReference type="EMBL" id="JAWCTQ010000002">
    <property type="protein sequence ID" value="MDT9680978.1"/>
    <property type="molecule type" value="Genomic_DNA"/>
</dbReference>
<dbReference type="Pfam" id="PF00400">
    <property type="entry name" value="WD40"/>
    <property type="match status" value="1"/>
</dbReference>
<gene>
    <name evidence="4" type="ORF">RND61_02575</name>
</gene>
<dbReference type="InterPro" id="IPR010982">
    <property type="entry name" value="Lambda_DNA-bd_dom_sf"/>
</dbReference>
<proteinExistence type="predicted"/>
<feature type="region of interest" description="Disordered" evidence="2">
    <location>
        <begin position="688"/>
        <end position="707"/>
    </location>
</feature>
<evidence type="ECO:0000313" key="5">
    <source>
        <dbReference type="Proteomes" id="UP001250181"/>
    </source>
</evidence>
<sequence>MGRPEKELDPTAGQVPRFAHELRELRREAGGLSYREMARRAGYSVTALSQAAAGERLPTLPVALAYAVACGGDPEEWERRWRAAEAEHLAELASGTDDGSDPPYRGLARFEPEDEAVFFGRGQLTDELTDLVAAHRFSVVFGPSGSGKSSLLRAGLIPRLRRSRAPLPRAAALRVLTPGEHPMRTHGRLLVPAGGEGETWLVVDQFEEVFTLCADPRERDAFLTALLAARRADSRLRVVLGVRADFHPRCLAHPGLAAAFREAALPVGPLTAAELRGAIVKPAAACGLIVERALTARLVEEVADEPGSLPLLSHALLETWRRRRGRTLTLEGYRAASGLHGALAQTAEDLYADLTPAQAEAARRILLSLITPGEGAPDTRRPVSRSEVVPAGAESDAHAVLDRLARARLVTLDQDTVDLAHEALITAWPRLRDWIDEGRERLRRHRRLTQATHNWLARQRDGGALLRGGELAEAELAFASARDQRELTRAEREFLRASTAARTRARWTRRTVTSAVALLVVLVTVAGAAAWQQGRDSRQQREESRQQREEAAARRVASLAQGVRASDPVLAMRLSLAAWTLKQTTETRSALLGAFAQPEADTYDVPDGDNPTTTSDAVPVRLSADGRTVVTTGESGVRAWDVTTRRAVGPPVPTSYDRRVTGISPDGRTALLSRTQGEGPDVQRWDLASGEPVDDPRRTNGSVDGYAPDGRTVVETWLGGNGRGRLGLRDARGGRLLIERPTGLDPRWAVSPDGRLLALCARGAGGSAGKEAAALEVWDVAQRRRLPATWSGACAAESFAFTGDGGTLMARSPDGLRLWDPVAGRERTPVRHPGLTDATASPDGRFAVAADNREVLLWRLASPGEPVFRFPLANEAATQLRIDTAAGVIRYVTERHRSDTVVRTVSYGPAMAADWNPEPASKGAFSRDGLTLAVDRRRGGTSYFEAYRVPNGRRLARTPAVPCSEGSPPLGDDECYTLLALSPDGRTLVHGRTSLFGDDERKDYRQLVLWDVRADAPARPLADPHPPYSARLPMTGLAFTPDGRSLLVTRYGMDTVDIWDLSRRQRTRPADQSRSHFTVLDFSPRPSTPLVRPDGRLVATPRHTFALPTGRVTSRGLHMDATGVLAFSPDGAHLAVGDGAGGVTLWDGDVTRRRGALLGAQNAARRGTVEAVKALAFSPDGTTLAVAGDGGTLQLWDVASGQPLGSPLPTPGDGIVAVAFSPDGRTVHSAGEHSGIRSHPVAPESLTASVCGRAGGGLSPDDWETYLPGVPYRKVC</sequence>
<dbReference type="SUPFAM" id="SSF50969">
    <property type="entry name" value="YVTN repeat-like/Quinoprotein amine dehydrogenase"/>
    <property type="match status" value="1"/>
</dbReference>
<evidence type="ECO:0000256" key="2">
    <source>
        <dbReference type="SAM" id="MobiDB-lite"/>
    </source>
</evidence>
<dbReference type="RefSeq" id="WP_315875976.1">
    <property type="nucleotide sequence ID" value="NZ_JAWCTQ010000002.1"/>
</dbReference>
<dbReference type="SUPFAM" id="SSF52540">
    <property type="entry name" value="P-loop containing nucleoside triphosphate hydrolases"/>
    <property type="match status" value="1"/>
</dbReference>
<dbReference type="Gene3D" id="2.130.10.10">
    <property type="entry name" value="YVTN repeat-like/Quinoprotein amine dehydrogenase"/>
    <property type="match status" value="4"/>
</dbReference>
<dbReference type="SMART" id="SM00320">
    <property type="entry name" value="WD40"/>
    <property type="match status" value="5"/>
</dbReference>
<name>A0ABU3QDW8_9ACTN</name>
<dbReference type="InterPro" id="IPR049052">
    <property type="entry name" value="nSTAND1"/>
</dbReference>
<dbReference type="SUPFAM" id="SSF47413">
    <property type="entry name" value="lambda repressor-like DNA-binding domains"/>
    <property type="match status" value="1"/>
</dbReference>
<organism evidence="4 5">
    <name type="scientific">Streptomyces tamarix</name>
    <dbReference type="NCBI Taxonomy" id="3078565"/>
    <lineage>
        <taxon>Bacteria</taxon>
        <taxon>Bacillati</taxon>
        <taxon>Actinomycetota</taxon>
        <taxon>Actinomycetes</taxon>
        <taxon>Kitasatosporales</taxon>
        <taxon>Streptomycetaceae</taxon>
        <taxon>Streptomyces</taxon>
    </lineage>
</organism>
<reference evidence="4 5" key="1">
    <citation type="submission" date="2023-09" db="EMBL/GenBank/DDBJ databases">
        <title>Streptomyces sp. nov.: A antagonism against Alternaria gaisen Producing Streptochlin, Isolated from Tamarix root soil.</title>
        <authorList>
            <person name="Chen Y."/>
        </authorList>
    </citation>
    <scope>NUCLEOTIDE SEQUENCE [LARGE SCALE GENOMIC DNA]</scope>
    <source>
        <strain evidence="4 5">TRM76323</strain>
    </source>
</reference>
<evidence type="ECO:0000256" key="1">
    <source>
        <dbReference type="PROSITE-ProRule" id="PRU00221"/>
    </source>
</evidence>
<dbReference type="Pfam" id="PF13560">
    <property type="entry name" value="HTH_31"/>
    <property type="match status" value="1"/>
</dbReference>
<dbReference type="SUPFAM" id="SSF50998">
    <property type="entry name" value="Quinoprotein alcohol dehydrogenase-like"/>
    <property type="match status" value="1"/>
</dbReference>
<dbReference type="Gene3D" id="1.10.260.40">
    <property type="entry name" value="lambda repressor-like DNA-binding domains"/>
    <property type="match status" value="1"/>
</dbReference>
<keyword evidence="5" id="KW-1185">Reference proteome</keyword>
<dbReference type="InterPro" id="IPR001680">
    <property type="entry name" value="WD40_rpt"/>
</dbReference>
<dbReference type="PANTHER" id="PTHR19879:SF9">
    <property type="entry name" value="TRANSCRIPTION INITIATION FACTOR TFIID SUBUNIT 5"/>
    <property type="match status" value="1"/>
</dbReference>
<accession>A0ABU3QDW8</accession>
<dbReference type="Pfam" id="PF20703">
    <property type="entry name" value="nSTAND1"/>
    <property type="match status" value="1"/>
</dbReference>
<dbReference type="PROSITE" id="PS50943">
    <property type="entry name" value="HTH_CROC1"/>
    <property type="match status" value="1"/>
</dbReference>
<dbReference type="Proteomes" id="UP001250181">
    <property type="component" value="Unassembled WGS sequence"/>
</dbReference>
<dbReference type="SMART" id="SM00530">
    <property type="entry name" value="HTH_XRE"/>
    <property type="match status" value="1"/>
</dbReference>
<dbReference type="InterPro" id="IPR011047">
    <property type="entry name" value="Quinoprotein_ADH-like_sf"/>
</dbReference>
<evidence type="ECO:0000259" key="3">
    <source>
        <dbReference type="PROSITE" id="PS50943"/>
    </source>
</evidence>
<dbReference type="PROSITE" id="PS50082">
    <property type="entry name" value="WD_REPEATS_2"/>
    <property type="match status" value="1"/>
</dbReference>
<feature type="repeat" description="WD" evidence="1">
    <location>
        <begin position="1165"/>
        <end position="1206"/>
    </location>
</feature>
<evidence type="ECO:0000313" key="4">
    <source>
        <dbReference type="EMBL" id="MDT9680978.1"/>
    </source>
</evidence>
<dbReference type="CDD" id="cd00093">
    <property type="entry name" value="HTH_XRE"/>
    <property type="match status" value="1"/>
</dbReference>
<dbReference type="InterPro" id="IPR011044">
    <property type="entry name" value="Quino_amine_DH_bsu"/>
</dbReference>
<dbReference type="InterPro" id="IPR001387">
    <property type="entry name" value="Cro/C1-type_HTH"/>
</dbReference>
<keyword evidence="1" id="KW-0853">WD repeat</keyword>